<evidence type="ECO:0000313" key="10">
    <source>
        <dbReference type="Proteomes" id="UP001491552"/>
    </source>
</evidence>
<keyword evidence="5 7" id="KW-1133">Transmembrane helix</keyword>
<feature type="transmembrane region" description="Helical" evidence="7">
    <location>
        <begin position="115"/>
        <end position="136"/>
    </location>
</feature>
<feature type="transmembrane region" description="Helical" evidence="7">
    <location>
        <begin position="80"/>
        <end position="103"/>
    </location>
</feature>
<keyword evidence="6 7" id="KW-0472">Membrane</keyword>
<dbReference type="PANTHER" id="PTHR43744:SF8">
    <property type="entry name" value="SN-GLYCEROL-3-PHOSPHATE TRANSPORT SYSTEM PERMEASE PROTEIN UGPE"/>
    <property type="match status" value="1"/>
</dbReference>
<dbReference type="RefSeq" id="WP_349136618.1">
    <property type="nucleotide sequence ID" value="NZ_JBBMFF010000250.1"/>
</dbReference>
<comment type="subcellular location">
    <subcellularLocation>
        <location evidence="1 7">Cell membrane</location>
        <topology evidence="1 7">Multi-pass membrane protein</topology>
    </subcellularLocation>
</comment>
<comment type="caution">
    <text evidence="9">The sequence shown here is derived from an EMBL/GenBank/DDBJ whole genome shotgun (WGS) entry which is preliminary data.</text>
</comment>
<dbReference type="PANTHER" id="PTHR43744">
    <property type="entry name" value="ABC TRANSPORTER PERMEASE PROTEIN MG189-RELATED-RELATED"/>
    <property type="match status" value="1"/>
</dbReference>
<dbReference type="CDD" id="cd06261">
    <property type="entry name" value="TM_PBP2"/>
    <property type="match status" value="1"/>
</dbReference>
<keyword evidence="3" id="KW-1003">Cell membrane</keyword>
<evidence type="ECO:0000259" key="8">
    <source>
        <dbReference type="PROSITE" id="PS50928"/>
    </source>
</evidence>
<evidence type="ECO:0000256" key="1">
    <source>
        <dbReference type="ARBA" id="ARBA00004651"/>
    </source>
</evidence>
<feature type="domain" description="ABC transmembrane type-1" evidence="8">
    <location>
        <begin position="80"/>
        <end position="271"/>
    </location>
</feature>
<proteinExistence type="inferred from homology"/>
<feature type="transmembrane region" description="Helical" evidence="7">
    <location>
        <begin position="12"/>
        <end position="33"/>
    </location>
</feature>
<name>A0ABV1G927_9FIRM</name>
<dbReference type="Pfam" id="PF00528">
    <property type="entry name" value="BPD_transp_1"/>
    <property type="match status" value="1"/>
</dbReference>
<evidence type="ECO:0000256" key="2">
    <source>
        <dbReference type="ARBA" id="ARBA00022448"/>
    </source>
</evidence>
<evidence type="ECO:0000256" key="7">
    <source>
        <dbReference type="RuleBase" id="RU363032"/>
    </source>
</evidence>
<evidence type="ECO:0000256" key="3">
    <source>
        <dbReference type="ARBA" id="ARBA00022475"/>
    </source>
</evidence>
<evidence type="ECO:0000256" key="4">
    <source>
        <dbReference type="ARBA" id="ARBA00022692"/>
    </source>
</evidence>
<comment type="similarity">
    <text evidence="7">Belongs to the binding-protein-dependent transport system permease family.</text>
</comment>
<accession>A0ABV1G927</accession>
<feature type="transmembrane region" description="Helical" evidence="7">
    <location>
        <begin position="191"/>
        <end position="216"/>
    </location>
</feature>
<keyword evidence="10" id="KW-1185">Reference proteome</keyword>
<dbReference type="PROSITE" id="PS50928">
    <property type="entry name" value="ABC_TM1"/>
    <property type="match status" value="1"/>
</dbReference>
<dbReference type="EMBL" id="JBBMFF010000250">
    <property type="protein sequence ID" value="MEQ2511911.1"/>
    <property type="molecule type" value="Genomic_DNA"/>
</dbReference>
<feature type="transmembrane region" description="Helical" evidence="7">
    <location>
        <begin position="148"/>
        <end position="170"/>
    </location>
</feature>
<dbReference type="SUPFAM" id="SSF161098">
    <property type="entry name" value="MetI-like"/>
    <property type="match status" value="1"/>
</dbReference>
<sequence>MQRPLRKKKRDIDGIVLTVLFSLVCILYVMPIVEVLINSFKTHSAINTDTFALPNAGTFAGTSNYVKGMTFGNYPFLKSLLYSIVITILSVTLILLCTSMAAWFISRVGGRFSRLFYLGCVFSMIVPFQMVMFPLVSVANDLYLNTPWTIPVIYLGFGAGLAVFMFSGFVKSLPLEIEEAAVIDGCGPIRTFFSVVLPMLRPTLISVGILEVMWVWNDYLLPSLVLDINEYKTIPIHVQYLQGSYGTADLGATMAVMMFSIVPIIIVYLFCQKYIIKGVAAGAVKG</sequence>
<organism evidence="9 10">
    <name type="scientific">Faecousia intestinalis</name>
    <dbReference type="NCBI Taxonomy" id="3133167"/>
    <lineage>
        <taxon>Bacteria</taxon>
        <taxon>Bacillati</taxon>
        <taxon>Bacillota</taxon>
        <taxon>Clostridia</taxon>
        <taxon>Eubacteriales</taxon>
        <taxon>Oscillospiraceae</taxon>
        <taxon>Faecousia</taxon>
    </lineage>
</organism>
<evidence type="ECO:0000256" key="6">
    <source>
        <dbReference type="ARBA" id="ARBA00023136"/>
    </source>
</evidence>
<reference evidence="9 10" key="1">
    <citation type="submission" date="2024-03" db="EMBL/GenBank/DDBJ databases">
        <title>Human intestinal bacterial collection.</title>
        <authorList>
            <person name="Pauvert C."/>
            <person name="Hitch T.C.A."/>
            <person name="Clavel T."/>
        </authorList>
    </citation>
    <scope>NUCLEOTIDE SEQUENCE [LARGE SCALE GENOMIC DNA]</scope>
    <source>
        <strain evidence="9 10">CLA-AA-H192</strain>
    </source>
</reference>
<evidence type="ECO:0000256" key="5">
    <source>
        <dbReference type="ARBA" id="ARBA00022989"/>
    </source>
</evidence>
<gene>
    <name evidence="9" type="ORF">WMO66_11765</name>
</gene>
<protein>
    <submittedName>
        <fullName evidence="9">Carbohydrate ABC transporter permease</fullName>
    </submittedName>
</protein>
<feature type="transmembrane region" description="Helical" evidence="7">
    <location>
        <begin position="250"/>
        <end position="271"/>
    </location>
</feature>
<dbReference type="Proteomes" id="UP001491552">
    <property type="component" value="Unassembled WGS sequence"/>
</dbReference>
<dbReference type="InterPro" id="IPR035906">
    <property type="entry name" value="MetI-like_sf"/>
</dbReference>
<dbReference type="Gene3D" id="1.10.3720.10">
    <property type="entry name" value="MetI-like"/>
    <property type="match status" value="1"/>
</dbReference>
<dbReference type="InterPro" id="IPR000515">
    <property type="entry name" value="MetI-like"/>
</dbReference>
<evidence type="ECO:0000313" key="9">
    <source>
        <dbReference type="EMBL" id="MEQ2511911.1"/>
    </source>
</evidence>
<keyword evidence="4 7" id="KW-0812">Transmembrane</keyword>
<keyword evidence="2 7" id="KW-0813">Transport</keyword>